<dbReference type="GO" id="GO:0004129">
    <property type="term" value="F:cytochrome-c oxidase activity"/>
    <property type="evidence" value="ECO:0007669"/>
    <property type="project" value="UniProtKB-EC"/>
</dbReference>
<dbReference type="SUPFAM" id="SSF49503">
    <property type="entry name" value="Cupredoxins"/>
    <property type="match status" value="1"/>
</dbReference>
<evidence type="ECO:0000256" key="3">
    <source>
        <dbReference type="ARBA" id="ARBA00015946"/>
    </source>
</evidence>
<evidence type="ECO:0000259" key="20">
    <source>
        <dbReference type="PROSITE" id="PS50999"/>
    </source>
</evidence>
<gene>
    <name evidence="21" type="primary">COX2</name>
</gene>
<dbReference type="PROSITE" id="PS00078">
    <property type="entry name" value="COX2"/>
    <property type="match status" value="1"/>
</dbReference>
<dbReference type="InterPro" id="IPR034210">
    <property type="entry name" value="CcO_II_C"/>
</dbReference>
<evidence type="ECO:0000256" key="17">
    <source>
        <dbReference type="RuleBase" id="RU000457"/>
    </source>
</evidence>
<dbReference type="GO" id="GO:0005507">
    <property type="term" value="F:copper ion binding"/>
    <property type="evidence" value="ECO:0007669"/>
    <property type="project" value="InterPro"/>
</dbReference>
<dbReference type="InterPro" id="IPR001505">
    <property type="entry name" value="Copper_CuA"/>
</dbReference>
<keyword evidence="15 17" id="KW-0472">Membrane</keyword>
<feature type="domain" description="Cytochrome oxidase subunit II transmembrane region profile" evidence="20">
    <location>
        <begin position="1"/>
        <end position="85"/>
    </location>
</feature>
<comment type="catalytic activity">
    <reaction evidence="16">
        <text>4 Fe(II)-[cytochrome c] + O2 + 8 H(+)(in) = 4 Fe(III)-[cytochrome c] + 2 H2O + 4 H(+)(out)</text>
        <dbReference type="Rhea" id="RHEA:11436"/>
        <dbReference type="Rhea" id="RHEA-COMP:10350"/>
        <dbReference type="Rhea" id="RHEA-COMP:14399"/>
        <dbReference type="ChEBI" id="CHEBI:15377"/>
        <dbReference type="ChEBI" id="CHEBI:15378"/>
        <dbReference type="ChEBI" id="CHEBI:15379"/>
        <dbReference type="ChEBI" id="CHEBI:29033"/>
        <dbReference type="ChEBI" id="CHEBI:29034"/>
        <dbReference type="EC" id="7.1.1.9"/>
    </reaction>
    <physiologicalReaction direction="left-to-right" evidence="16">
        <dbReference type="Rhea" id="RHEA:11437"/>
    </physiologicalReaction>
</comment>
<keyword evidence="5 17" id="KW-0679">Respiratory chain</keyword>
<evidence type="ECO:0000256" key="10">
    <source>
        <dbReference type="ARBA" id="ARBA00022967"/>
    </source>
</evidence>
<feature type="domain" description="Cytochrome oxidase subunit II copper A binding" evidence="19">
    <location>
        <begin position="86"/>
        <end position="219"/>
    </location>
</feature>
<dbReference type="InterPro" id="IPR036257">
    <property type="entry name" value="Cyt_c_oxidase_su2_TM_sf"/>
</dbReference>
<dbReference type="InterPro" id="IPR045187">
    <property type="entry name" value="CcO_II"/>
</dbReference>
<dbReference type="GO" id="GO:0016491">
    <property type="term" value="F:oxidoreductase activity"/>
    <property type="evidence" value="ECO:0007669"/>
    <property type="project" value="InterPro"/>
</dbReference>
<comment type="subcellular location">
    <subcellularLocation>
        <location evidence="1 17">Mitochondrion inner membrane</location>
        <topology evidence="1 17">Multi-pass membrane protein</topology>
    </subcellularLocation>
</comment>
<evidence type="ECO:0000256" key="16">
    <source>
        <dbReference type="ARBA" id="ARBA00049512"/>
    </source>
</evidence>
<proteinExistence type="inferred from homology"/>
<evidence type="ECO:0000256" key="7">
    <source>
        <dbReference type="ARBA" id="ARBA00022723"/>
    </source>
</evidence>
<organism evidence="21">
    <name type="scientific">Xenoturbella japonica</name>
    <dbReference type="NCBI Taxonomy" id="1975665"/>
    <lineage>
        <taxon>Eukaryota</taxon>
        <taxon>Metazoa</taxon>
        <taxon>Xenacoelomorpha</taxon>
        <taxon>Xenoturbellida</taxon>
        <taxon>Xenoturbellidae</taxon>
        <taxon>Xenoturbella</taxon>
    </lineage>
</organism>
<comment type="cofactor">
    <cofactor evidence="17">
        <name>Cu cation</name>
        <dbReference type="ChEBI" id="CHEBI:23378"/>
    </cofactor>
    <text evidence="17">Binds a copper A center.</text>
</comment>
<evidence type="ECO:0000256" key="14">
    <source>
        <dbReference type="ARBA" id="ARBA00023128"/>
    </source>
</evidence>
<keyword evidence="11 17" id="KW-0249">Electron transport</keyword>
<dbReference type="Gene3D" id="1.10.287.90">
    <property type="match status" value="1"/>
</dbReference>
<dbReference type="InterPro" id="IPR014222">
    <property type="entry name" value="Cyt_c_oxidase_su2"/>
</dbReference>
<dbReference type="FunFam" id="2.60.40.420:FF:000001">
    <property type="entry name" value="Cytochrome c oxidase subunit 2"/>
    <property type="match status" value="1"/>
</dbReference>
<dbReference type="PRINTS" id="PR01166">
    <property type="entry name" value="CYCOXIDASEII"/>
</dbReference>
<keyword evidence="10" id="KW-1278">Translocase</keyword>
<keyword evidence="13 17" id="KW-0186">Copper</keyword>
<keyword evidence="14 17" id="KW-0496">Mitochondrion</keyword>
<dbReference type="InterPro" id="IPR011759">
    <property type="entry name" value="Cyt_c_oxidase_su2_TM_dom"/>
</dbReference>
<dbReference type="CDD" id="cd13912">
    <property type="entry name" value="CcO_II_C"/>
    <property type="match status" value="1"/>
</dbReference>
<dbReference type="PROSITE" id="PS50999">
    <property type="entry name" value="COX2_TM"/>
    <property type="match status" value="1"/>
</dbReference>
<dbReference type="NCBIfam" id="TIGR02866">
    <property type="entry name" value="CoxB"/>
    <property type="match status" value="1"/>
</dbReference>
<evidence type="ECO:0000256" key="15">
    <source>
        <dbReference type="ARBA" id="ARBA00023136"/>
    </source>
</evidence>
<evidence type="ECO:0000256" key="4">
    <source>
        <dbReference type="ARBA" id="ARBA00022448"/>
    </source>
</evidence>
<keyword evidence="12 18" id="KW-1133">Transmembrane helix</keyword>
<evidence type="ECO:0000256" key="11">
    <source>
        <dbReference type="ARBA" id="ARBA00022982"/>
    </source>
</evidence>
<dbReference type="Gene3D" id="2.60.40.420">
    <property type="entry name" value="Cupredoxins - blue copper proteins"/>
    <property type="match status" value="1"/>
</dbReference>
<keyword evidence="7 17" id="KW-0479">Metal-binding</keyword>
<dbReference type="SUPFAM" id="SSF81464">
    <property type="entry name" value="Cytochrome c oxidase subunit II-like, transmembrane region"/>
    <property type="match status" value="1"/>
</dbReference>
<dbReference type="GO" id="GO:0042773">
    <property type="term" value="P:ATP synthesis coupled electron transport"/>
    <property type="evidence" value="ECO:0007669"/>
    <property type="project" value="TreeGrafter"/>
</dbReference>
<dbReference type="AlphaFoldDB" id="A0A2Z5WL09"/>
<feature type="transmembrane region" description="Helical" evidence="18">
    <location>
        <begin position="60"/>
        <end position="79"/>
    </location>
</feature>
<evidence type="ECO:0000256" key="18">
    <source>
        <dbReference type="SAM" id="Phobius"/>
    </source>
</evidence>
<evidence type="ECO:0000259" key="19">
    <source>
        <dbReference type="PROSITE" id="PS50857"/>
    </source>
</evidence>
<evidence type="ECO:0000256" key="5">
    <source>
        <dbReference type="ARBA" id="ARBA00022660"/>
    </source>
</evidence>
<evidence type="ECO:0000256" key="12">
    <source>
        <dbReference type="ARBA" id="ARBA00022989"/>
    </source>
</evidence>
<evidence type="ECO:0000256" key="1">
    <source>
        <dbReference type="ARBA" id="ARBA00004448"/>
    </source>
</evidence>
<dbReference type="PROSITE" id="PS50857">
    <property type="entry name" value="COX2_CUA"/>
    <property type="match status" value="1"/>
</dbReference>
<sequence length="225" mass="25637">MGLQDASSPLMEEMIYFHDRAFMIIILITIIMMYALSIAVTNKFTNKKLLEGQEIETAWTTIPAIILIFIALPSLRLLYLTDETINPAMTIKAVGHQWYWSYEYSDLENVEFDSYMLPQEELKEGDLRLLEVDNRLVLPYLTPVRILITSTDVLHAWTIPSMGVKLDAVPGRLNQAMMMTTRPGLFYGQCSELCGANHSFMPIVLESTSTKAFEKWLSNVSQNSL</sequence>
<dbReference type="GO" id="GO:0005743">
    <property type="term" value="C:mitochondrial inner membrane"/>
    <property type="evidence" value="ECO:0007669"/>
    <property type="project" value="UniProtKB-SubCell"/>
</dbReference>
<dbReference type="PANTHER" id="PTHR22888:SF9">
    <property type="entry name" value="CYTOCHROME C OXIDASE SUBUNIT 2"/>
    <property type="match status" value="1"/>
</dbReference>
<protein>
    <recommendedName>
        <fullName evidence="3 17">Cytochrome c oxidase subunit 2</fullName>
    </recommendedName>
</protein>
<evidence type="ECO:0000256" key="6">
    <source>
        <dbReference type="ARBA" id="ARBA00022692"/>
    </source>
</evidence>
<accession>A0A2Z5WL09</accession>
<dbReference type="FunFam" id="1.10.287.90:FF:000001">
    <property type="entry name" value="Cytochrome c oxidase subunit 2"/>
    <property type="match status" value="1"/>
</dbReference>
<feature type="transmembrane region" description="Helical" evidence="18">
    <location>
        <begin position="21"/>
        <end position="40"/>
    </location>
</feature>
<dbReference type="Pfam" id="PF00116">
    <property type="entry name" value="COX2"/>
    <property type="match status" value="1"/>
</dbReference>
<geneLocation type="mitochondrion" evidence="21"/>
<keyword evidence="4 17" id="KW-0813">Transport</keyword>
<comment type="function">
    <text evidence="17">Component of the cytochrome c oxidase, the last enzyme in the mitochondrial electron transport chain which drives oxidative phosphorylation. The respiratory chain contains 3 multisubunit complexes succinate dehydrogenase (complex II, CII), ubiquinol-cytochrome c oxidoreductase (cytochrome b-c1 complex, complex III, CIII) and cytochrome c oxidase (complex IV, CIV), that cooperate to transfer electrons derived from NADH and succinate to molecular oxygen, creating an electrochemical gradient over the inner membrane that drives transmembrane transport and the ATP synthase. Cytochrome c oxidase is the component of the respiratory chain that catalyzes the reduction of oxygen to water. Electrons originating from reduced cytochrome c in the intermembrane space (IMS) are transferred via the dinuclear copper A center (CU(A)) of subunit 2 and heme A of subunit 1 to the active site in subunit 1, a binuclear center (BNC) formed by heme A3 and copper B (CU(B)). The BNC reduces molecular oxygen to 2 water molecules using 4 electrons from cytochrome c in the IMS and 4 protons from the mitochondrial matrix.</text>
</comment>
<evidence type="ECO:0000256" key="9">
    <source>
        <dbReference type="ARBA" id="ARBA00022842"/>
    </source>
</evidence>
<evidence type="ECO:0000313" key="21">
    <source>
        <dbReference type="EMBL" id="BBC14895.1"/>
    </source>
</evidence>
<dbReference type="Pfam" id="PF02790">
    <property type="entry name" value="COX2_TM"/>
    <property type="match status" value="1"/>
</dbReference>
<dbReference type="InterPro" id="IPR008972">
    <property type="entry name" value="Cupredoxin"/>
</dbReference>
<evidence type="ECO:0000256" key="13">
    <source>
        <dbReference type="ARBA" id="ARBA00023008"/>
    </source>
</evidence>
<keyword evidence="6 17" id="KW-0812">Transmembrane</keyword>
<dbReference type="PANTHER" id="PTHR22888">
    <property type="entry name" value="CYTOCHROME C OXIDASE, SUBUNIT II"/>
    <property type="match status" value="1"/>
</dbReference>
<dbReference type="EMBL" id="LC228485">
    <property type="protein sequence ID" value="BBC14895.1"/>
    <property type="molecule type" value="Genomic_DNA"/>
</dbReference>
<keyword evidence="8 17" id="KW-0999">Mitochondrion inner membrane</keyword>
<evidence type="ECO:0000256" key="8">
    <source>
        <dbReference type="ARBA" id="ARBA00022792"/>
    </source>
</evidence>
<name>A0A2Z5WL09_9BILA</name>
<comment type="similarity">
    <text evidence="2 17">Belongs to the cytochrome c oxidase subunit 2 family.</text>
</comment>
<dbReference type="InterPro" id="IPR002429">
    <property type="entry name" value="CcO_II-like_C"/>
</dbReference>
<keyword evidence="9" id="KW-0460">Magnesium</keyword>
<reference evidence="21" key="1">
    <citation type="journal article" date="2017" name="BMC Evol. Biol.">
        <title>A new species of Xenoturbella from the western Pacific Ocean and the evolution of Xenoturbella.</title>
        <authorList>
            <person name="Nakano H."/>
            <person name="Miyazawa H."/>
            <person name="Maeno A."/>
            <person name="Shiroishi T."/>
            <person name="Kakui K."/>
            <person name="Koyanagi R."/>
            <person name="Kanda M."/>
            <person name="Satoh N."/>
            <person name="Omori A."/>
            <person name="Kohtsuka H."/>
        </authorList>
    </citation>
    <scope>NUCLEOTIDE SEQUENCE</scope>
</reference>
<evidence type="ECO:0000256" key="2">
    <source>
        <dbReference type="ARBA" id="ARBA00007866"/>
    </source>
</evidence>